<feature type="chain" id="PRO_5017473557" evidence="1">
    <location>
        <begin position="22"/>
        <end position="421"/>
    </location>
</feature>
<organism evidence="3 4">
    <name type="scientific">Henriciella barbarensis</name>
    <dbReference type="NCBI Taxonomy" id="86342"/>
    <lineage>
        <taxon>Bacteria</taxon>
        <taxon>Pseudomonadati</taxon>
        <taxon>Pseudomonadota</taxon>
        <taxon>Alphaproteobacteria</taxon>
        <taxon>Hyphomonadales</taxon>
        <taxon>Hyphomonadaceae</taxon>
        <taxon>Henriciella</taxon>
    </lineage>
</organism>
<evidence type="ECO:0000256" key="1">
    <source>
        <dbReference type="SAM" id="SignalP"/>
    </source>
</evidence>
<evidence type="ECO:0000313" key="3">
    <source>
        <dbReference type="EMBL" id="RIJ20586.1"/>
    </source>
</evidence>
<keyword evidence="1" id="KW-0732">Signal</keyword>
<name>A0A399QNY0_9PROT</name>
<evidence type="ECO:0000313" key="4">
    <source>
        <dbReference type="Proteomes" id="UP000265431"/>
    </source>
</evidence>
<dbReference type="RefSeq" id="WP_119380903.1">
    <property type="nucleotide sequence ID" value="NZ_QWGB01000014.1"/>
</dbReference>
<dbReference type="Proteomes" id="UP000265431">
    <property type="component" value="Unassembled WGS sequence"/>
</dbReference>
<dbReference type="InterPro" id="IPR051781">
    <property type="entry name" value="Metallo-dep_Hydrolase"/>
</dbReference>
<comment type="caution">
    <text evidence="3">The sequence shown here is derived from an EMBL/GenBank/DDBJ whole genome shotgun (WGS) entry which is preliminary data.</text>
</comment>
<dbReference type="SUPFAM" id="SSF51338">
    <property type="entry name" value="Composite domain of metallo-dependent hydrolases"/>
    <property type="match status" value="1"/>
</dbReference>
<dbReference type="Gene3D" id="3.20.20.140">
    <property type="entry name" value="Metal-dependent hydrolases"/>
    <property type="match status" value="1"/>
</dbReference>
<keyword evidence="3" id="KW-0378">Hydrolase</keyword>
<dbReference type="InterPro" id="IPR006680">
    <property type="entry name" value="Amidohydro-rel"/>
</dbReference>
<sequence length="421" mass="44116">MIFKFAAIAASTSLLCASALAQNLAIQNATLFDGETVRENATLVIRDGTVVAWADADQLPSGLETIDAEGAWVTPGIFSAFSQIGIVEVGAEDSTNDTSAGQSGFGAALDLSDGFNPRATSIDITRIEGVTRMAVAPSLGASLFGGQGFIATTTGEPGSVIDRRAFTFINLGEAGASVSGGSRPAAWATLRAAFGDARAFPTRYLAHSEGDALGRMDAEAFTRAARGDQLMLIAVSRESDIREVISLKKTMSNLQIVLVGAQEGWMAADELAEANIPVIIDPYDNLPSSFAQLGATQQNAARLIDAGVTTAFAHLDSSSHQARLVLQSAGNAVGSGVDHTDALRAITSVPAEIFGIDGAGRLTAGGLGDLVIWDGDPLEVRSAPVRIFIDGVEQPLESRQTKLRDRYLTIDESERPSAYKR</sequence>
<reference evidence="3 4" key="1">
    <citation type="submission" date="2018-08" db="EMBL/GenBank/DDBJ databases">
        <title>Henriciella mobilis sp. nov., isolated from seawater.</title>
        <authorList>
            <person name="Cheng H."/>
            <person name="Wu Y.-H."/>
            <person name="Xu X.-W."/>
            <person name="Guo L.-L."/>
        </authorList>
    </citation>
    <scope>NUCLEOTIDE SEQUENCE [LARGE SCALE GENOMIC DNA]</scope>
    <source>
        <strain evidence="3 4">CCUG66934</strain>
    </source>
</reference>
<gene>
    <name evidence="3" type="ORF">D1224_15895</name>
</gene>
<keyword evidence="4" id="KW-1185">Reference proteome</keyword>
<dbReference type="SUPFAM" id="SSF51556">
    <property type="entry name" value="Metallo-dependent hydrolases"/>
    <property type="match status" value="1"/>
</dbReference>
<dbReference type="AlphaFoldDB" id="A0A399QNY0"/>
<evidence type="ECO:0000259" key="2">
    <source>
        <dbReference type="Pfam" id="PF01979"/>
    </source>
</evidence>
<dbReference type="Pfam" id="PF01979">
    <property type="entry name" value="Amidohydro_1"/>
    <property type="match status" value="1"/>
</dbReference>
<proteinExistence type="predicted"/>
<protein>
    <submittedName>
        <fullName evidence="3">Amidohydrolase</fullName>
    </submittedName>
</protein>
<dbReference type="InterPro" id="IPR032466">
    <property type="entry name" value="Metal_Hydrolase"/>
</dbReference>
<dbReference type="GO" id="GO:0016810">
    <property type="term" value="F:hydrolase activity, acting on carbon-nitrogen (but not peptide) bonds"/>
    <property type="evidence" value="ECO:0007669"/>
    <property type="project" value="InterPro"/>
</dbReference>
<feature type="domain" description="Amidohydrolase-related" evidence="2">
    <location>
        <begin position="271"/>
        <end position="381"/>
    </location>
</feature>
<dbReference type="EMBL" id="QWGB01000014">
    <property type="protein sequence ID" value="RIJ20586.1"/>
    <property type="molecule type" value="Genomic_DNA"/>
</dbReference>
<feature type="signal peptide" evidence="1">
    <location>
        <begin position="1"/>
        <end position="21"/>
    </location>
</feature>
<dbReference type="Gene3D" id="2.30.40.10">
    <property type="entry name" value="Urease, subunit C, domain 1"/>
    <property type="match status" value="1"/>
</dbReference>
<dbReference type="PANTHER" id="PTHR43135">
    <property type="entry name" value="ALPHA-D-RIBOSE 1-METHYLPHOSPHONATE 5-TRIPHOSPHATE DIPHOSPHATASE"/>
    <property type="match status" value="1"/>
</dbReference>
<dbReference type="OrthoDB" id="9802793at2"/>
<dbReference type="PANTHER" id="PTHR43135:SF3">
    <property type="entry name" value="ALPHA-D-RIBOSE 1-METHYLPHOSPHONATE 5-TRIPHOSPHATE DIPHOSPHATASE"/>
    <property type="match status" value="1"/>
</dbReference>
<dbReference type="InterPro" id="IPR011059">
    <property type="entry name" value="Metal-dep_hydrolase_composite"/>
</dbReference>
<accession>A0A399QNY0</accession>